<evidence type="ECO:0000313" key="1">
    <source>
        <dbReference type="EMBL" id="MBF1446233.1"/>
    </source>
</evidence>
<reference evidence="1" key="1">
    <citation type="submission" date="2020-04" db="EMBL/GenBank/DDBJ databases">
        <title>Deep metagenomics examines the oral microbiome during advanced dental caries in children, revealing novel taxa and co-occurrences with host molecules.</title>
        <authorList>
            <person name="Baker J.L."/>
            <person name="Morton J.T."/>
            <person name="Dinis M."/>
            <person name="Alvarez R."/>
            <person name="Tran N.C."/>
            <person name="Knight R."/>
            <person name="Edlund A."/>
        </authorList>
    </citation>
    <scope>NUCLEOTIDE SEQUENCE</scope>
    <source>
        <strain evidence="1">JCVI_32_bin.50</strain>
    </source>
</reference>
<dbReference type="InterPro" id="IPR053842">
    <property type="entry name" value="NikA-like"/>
</dbReference>
<dbReference type="RefSeq" id="WP_278489205.1">
    <property type="nucleotide sequence ID" value="NZ_JABZTM010000015.1"/>
</dbReference>
<proteinExistence type="predicted"/>
<dbReference type="Pfam" id="PF21983">
    <property type="entry name" value="NikA-like"/>
    <property type="match status" value="1"/>
</dbReference>
<accession>A0A9D5WTZ0</accession>
<dbReference type="Proteomes" id="UP000787419">
    <property type="component" value="Unassembled WGS sequence"/>
</dbReference>
<comment type="caution">
    <text evidence="1">The sequence shown here is derived from an EMBL/GenBank/DDBJ whole genome shotgun (WGS) entry which is preliminary data.</text>
</comment>
<gene>
    <name evidence="1" type="ORF">HXN55_02410</name>
</gene>
<evidence type="ECO:0008006" key="3">
    <source>
        <dbReference type="Google" id="ProtNLM"/>
    </source>
</evidence>
<dbReference type="AlphaFoldDB" id="A0A9D5WTZ0"/>
<evidence type="ECO:0000313" key="2">
    <source>
        <dbReference type="Proteomes" id="UP000787419"/>
    </source>
</evidence>
<name>A0A9D5WTZ0_9BACT</name>
<organism evidence="1 2">
    <name type="scientific">Prevotella nigrescens</name>
    <dbReference type="NCBI Taxonomy" id="28133"/>
    <lineage>
        <taxon>Bacteria</taxon>
        <taxon>Pseudomonadati</taxon>
        <taxon>Bacteroidota</taxon>
        <taxon>Bacteroidia</taxon>
        <taxon>Bacteroidales</taxon>
        <taxon>Prevotellaceae</taxon>
        <taxon>Prevotella</taxon>
    </lineage>
</organism>
<dbReference type="EMBL" id="JABZTM010000015">
    <property type="protein sequence ID" value="MBF1446233.1"/>
    <property type="molecule type" value="Genomic_DNA"/>
</dbReference>
<sequence length="123" mass="14429">MKKKHITKKPPTKVHAFRCTDEVWLQLKALAKECGISLNCYLTETGLKHHPRQRLTKKEVEALNSLVYARTDLIKISSILSKKTDEEKLKLFKTEKFMTWWIKSVAELIQHWYSIEENISSSL</sequence>
<protein>
    <recommendedName>
        <fullName evidence="3">Mobilization protein</fullName>
    </recommendedName>
</protein>